<accession>A0AAW2GPN3</accession>
<proteinExistence type="predicted"/>
<gene>
    <name evidence="1" type="ORF">PUN28_004121</name>
</gene>
<evidence type="ECO:0000313" key="2">
    <source>
        <dbReference type="Proteomes" id="UP001430953"/>
    </source>
</evidence>
<name>A0AAW2GPN3_9HYME</name>
<protein>
    <submittedName>
        <fullName evidence="1">Uncharacterized protein</fullName>
    </submittedName>
</protein>
<keyword evidence="2" id="KW-1185">Reference proteome</keyword>
<dbReference type="AlphaFoldDB" id="A0AAW2GPN3"/>
<reference evidence="1 2" key="1">
    <citation type="submission" date="2023-03" db="EMBL/GenBank/DDBJ databases">
        <title>High recombination rates correlate with genetic variation in Cardiocondyla obscurior ants.</title>
        <authorList>
            <person name="Errbii M."/>
        </authorList>
    </citation>
    <scope>NUCLEOTIDE SEQUENCE [LARGE SCALE GENOMIC DNA]</scope>
    <source>
        <strain evidence="1">Alpha-2009</strain>
        <tissue evidence="1">Whole body</tissue>
    </source>
</reference>
<evidence type="ECO:0000313" key="1">
    <source>
        <dbReference type="EMBL" id="KAL0129217.1"/>
    </source>
</evidence>
<sequence>MMPDAPATEQLKKVRRRAGNLLYAYSHALARHIQLKFSLKNNKVDIKSNKELNTRREARRARGQISIAEKRYDTARYYLGKFSSKLMPDLG</sequence>
<dbReference type="EMBL" id="JADYXP020000003">
    <property type="protein sequence ID" value="KAL0129217.1"/>
    <property type="molecule type" value="Genomic_DNA"/>
</dbReference>
<dbReference type="Proteomes" id="UP001430953">
    <property type="component" value="Unassembled WGS sequence"/>
</dbReference>
<organism evidence="1 2">
    <name type="scientific">Cardiocondyla obscurior</name>
    <dbReference type="NCBI Taxonomy" id="286306"/>
    <lineage>
        <taxon>Eukaryota</taxon>
        <taxon>Metazoa</taxon>
        <taxon>Ecdysozoa</taxon>
        <taxon>Arthropoda</taxon>
        <taxon>Hexapoda</taxon>
        <taxon>Insecta</taxon>
        <taxon>Pterygota</taxon>
        <taxon>Neoptera</taxon>
        <taxon>Endopterygota</taxon>
        <taxon>Hymenoptera</taxon>
        <taxon>Apocrita</taxon>
        <taxon>Aculeata</taxon>
        <taxon>Formicoidea</taxon>
        <taxon>Formicidae</taxon>
        <taxon>Myrmicinae</taxon>
        <taxon>Cardiocondyla</taxon>
    </lineage>
</organism>
<comment type="caution">
    <text evidence="1">The sequence shown here is derived from an EMBL/GenBank/DDBJ whole genome shotgun (WGS) entry which is preliminary data.</text>
</comment>